<dbReference type="Gene3D" id="1.10.150.810">
    <property type="match status" value="1"/>
</dbReference>
<keyword evidence="3" id="KW-0472">Membrane</keyword>
<sequence>MSAPSVLISGKRARLGGLLGRGGEGDVYFIEGRPGKAVKLYKSDLRAPRENKVSAMVGSRLSERTSLVAFPLEIAADESGRFAGFVMRLVSKHRPIHELYGPKSRKIQFPSADYRFLARAAANVARAVAAVHDMDCVIGDFNHSGVLVSPSATVALIDADSFQFRAQGRLHRCIVGTEDFTPPELHGARLGEIERTKAHDHFGLAVAIFQLLAMGRHPYAGRCSDADLSLGESIAQNRFAFSIARRAQTRTVPPPGSIRLEDFPAPVIAAFEAAFGVDPAKRPTAAQWVALLNGLEADLRQCAAVPAHYFPRSSGDCPWCRLLAQSGIDMFPALSFPATAPSGADQFDIDGVWTALKALALSCPEDLIPSSCADAGVSKPTAHDALAERQKRRNARLFWIIPALIALATMSKLFVVWLVCGLAAALSAAAAKVDPEPLKKAFVAADERARAAAVDWLRRIGYVDALALRADLESAVDQHRALNQELARALADLQSTRESRQRAAYLDGFLIRRAKISGIGPAKTATLASFGIETANDITRGAVLMVPGFGEAYTARLLAWRQNHEKNFRYNTLRDASDAQAESAAKSAWATKRVAIESKLRAGLANLKMAPAKLAAANPMAFPPLREALESREAARRHCEQLGIAPSRRDSLRSSSRSGQRPRRLRRPRLELPIRPRRRRKRPNHRFAPSARRQCAFRPRVEAGTLESNSGAVSGSHVATVLETVDLACQTARSYPRAQ</sequence>
<evidence type="ECO:0000256" key="2">
    <source>
        <dbReference type="SAM" id="MobiDB-lite"/>
    </source>
</evidence>
<protein>
    <submittedName>
        <fullName evidence="5">Putative chaperonin</fullName>
    </submittedName>
</protein>
<dbReference type="Proteomes" id="UP000036959">
    <property type="component" value="Unassembled WGS sequence"/>
</dbReference>
<keyword evidence="6" id="KW-1185">Reference proteome</keyword>
<feature type="domain" description="Protein kinase" evidence="4">
    <location>
        <begin position="13"/>
        <end position="299"/>
    </location>
</feature>
<comment type="caution">
    <text evidence="5">The sequence shown here is derived from an EMBL/GenBank/DDBJ whole genome shotgun (WGS) entry which is preliminary data.</text>
</comment>
<keyword evidence="1" id="KW-0175">Coiled coil</keyword>
<evidence type="ECO:0000313" key="6">
    <source>
        <dbReference type="Proteomes" id="UP000036959"/>
    </source>
</evidence>
<accession>A0A0L0MC64</accession>
<dbReference type="InterPro" id="IPR000719">
    <property type="entry name" value="Prot_kinase_dom"/>
</dbReference>
<feature type="compositionally biased region" description="Basic residues" evidence="2">
    <location>
        <begin position="675"/>
        <end position="685"/>
    </location>
</feature>
<keyword evidence="3" id="KW-1133">Transmembrane helix</keyword>
<dbReference type="PROSITE" id="PS50011">
    <property type="entry name" value="PROTEIN_KINASE_DOM"/>
    <property type="match status" value="1"/>
</dbReference>
<dbReference type="SMART" id="SM00220">
    <property type="entry name" value="S_TKc"/>
    <property type="match status" value="1"/>
</dbReference>
<proteinExistence type="predicted"/>
<evidence type="ECO:0000259" key="4">
    <source>
        <dbReference type="PROSITE" id="PS50011"/>
    </source>
</evidence>
<feature type="region of interest" description="Disordered" evidence="2">
    <location>
        <begin position="641"/>
        <end position="699"/>
    </location>
</feature>
<gene>
    <name evidence="5" type="ORF">BVER_04559</name>
</gene>
<dbReference type="GO" id="GO:0004672">
    <property type="term" value="F:protein kinase activity"/>
    <property type="evidence" value="ECO:0007669"/>
    <property type="project" value="InterPro"/>
</dbReference>
<evidence type="ECO:0000256" key="3">
    <source>
        <dbReference type="SAM" id="Phobius"/>
    </source>
</evidence>
<reference evidence="6" key="1">
    <citation type="submission" date="2015-06" db="EMBL/GenBank/DDBJ databases">
        <title>Comparative genomics of Burkholderia leaf nodule symbionts.</title>
        <authorList>
            <person name="Carlier A."/>
            <person name="Eberl L."/>
            <person name="Pinto-Carbo M."/>
        </authorList>
    </citation>
    <scope>NUCLEOTIDE SEQUENCE [LARGE SCALE GENOMIC DNA]</scope>
    <source>
        <strain evidence="6">UZHbot4</strain>
    </source>
</reference>
<dbReference type="SUPFAM" id="SSF56112">
    <property type="entry name" value="Protein kinase-like (PK-like)"/>
    <property type="match status" value="1"/>
</dbReference>
<dbReference type="RefSeq" id="WP_050454267.1">
    <property type="nucleotide sequence ID" value="NZ_LFJJ01000094.1"/>
</dbReference>
<dbReference type="GO" id="GO:0005524">
    <property type="term" value="F:ATP binding"/>
    <property type="evidence" value="ECO:0007669"/>
    <property type="project" value="InterPro"/>
</dbReference>
<organism evidence="5 6">
    <name type="scientific">Candidatus Burkholderia verschuerenii</name>
    <dbReference type="NCBI Taxonomy" id="242163"/>
    <lineage>
        <taxon>Bacteria</taxon>
        <taxon>Pseudomonadati</taxon>
        <taxon>Pseudomonadota</taxon>
        <taxon>Betaproteobacteria</taxon>
        <taxon>Burkholderiales</taxon>
        <taxon>Burkholderiaceae</taxon>
        <taxon>Burkholderia</taxon>
    </lineage>
</organism>
<evidence type="ECO:0000256" key="1">
    <source>
        <dbReference type="SAM" id="Coils"/>
    </source>
</evidence>
<name>A0A0L0MC64_9BURK</name>
<dbReference type="PATRIC" id="fig|242163.4.peg.7081"/>
<dbReference type="InterPro" id="IPR011009">
    <property type="entry name" value="Kinase-like_dom_sf"/>
</dbReference>
<feature type="coiled-coil region" evidence="1">
    <location>
        <begin position="465"/>
        <end position="499"/>
    </location>
</feature>
<evidence type="ECO:0000313" key="5">
    <source>
        <dbReference type="EMBL" id="KND59876.1"/>
    </source>
</evidence>
<dbReference type="EMBL" id="LFJJ01000094">
    <property type="protein sequence ID" value="KND59876.1"/>
    <property type="molecule type" value="Genomic_DNA"/>
</dbReference>
<dbReference type="AlphaFoldDB" id="A0A0L0MC64"/>
<keyword evidence="3" id="KW-0812">Transmembrane</keyword>
<dbReference type="Gene3D" id="1.10.510.10">
    <property type="entry name" value="Transferase(Phosphotransferase) domain 1"/>
    <property type="match status" value="1"/>
</dbReference>
<feature type="transmembrane region" description="Helical" evidence="3">
    <location>
        <begin position="397"/>
        <end position="419"/>
    </location>
</feature>